<proteinExistence type="predicted"/>
<comment type="caution">
    <text evidence="2">The sequence shown here is derived from an EMBL/GenBank/DDBJ whole genome shotgun (WGS) entry which is preliminary data.</text>
</comment>
<dbReference type="Gene3D" id="3.40.50.1000">
    <property type="entry name" value="HAD superfamily/HAD-like"/>
    <property type="match status" value="1"/>
</dbReference>
<evidence type="ECO:0000313" key="2">
    <source>
        <dbReference type="EMBL" id="GGE26156.1"/>
    </source>
</evidence>
<sequence length="248" mass="28364">MIKVCLFDLDGTLLPMDTEAFVEKYMGTLAPYVADVIPPKELVSLIWDATKKMIADTDPTKTNAEVFEERFLAQSRLEREEIWPLFDRFYVEEFPKLKTYAQPTPISRQVVKAAREKGYKVVVATNPVFPREAILERMRWAQVDDLVHWATVYEETHFCKPQPGYYREIAERLGVRPEECVMIGNDMQEDMVASTVGMKTFFLTECRIDRGQPKYQPDQEGTMEELLTAIREGKGLFAASGSASSIGK</sequence>
<dbReference type="SFLD" id="SFLDS00003">
    <property type="entry name" value="Haloacid_Dehalogenase"/>
    <property type="match status" value="1"/>
</dbReference>
<protein>
    <submittedName>
        <fullName evidence="2">Hydrolase</fullName>
    </submittedName>
</protein>
<dbReference type="PANTHER" id="PTHR43316">
    <property type="entry name" value="HYDROLASE, HALOACID DELAHOGENASE-RELATED"/>
    <property type="match status" value="1"/>
</dbReference>
<keyword evidence="3" id="KW-1185">Reference proteome</keyword>
<dbReference type="EMBL" id="BMHQ01000012">
    <property type="protein sequence ID" value="GGE26156.1"/>
    <property type="molecule type" value="Genomic_DNA"/>
</dbReference>
<dbReference type="RefSeq" id="WP_188648737.1">
    <property type="nucleotide sequence ID" value="NZ_BMHQ01000012.1"/>
</dbReference>
<dbReference type="SFLD" id="SFLDG01129">
    <property type="entry name" value="C1.5:_HAD__Beta-PGM__Phosphata"/>
    <property type="match status" value="1"/>
</dbReference>
<reference evidence="2" key="1">
    <citation type="journal article" date="2014" name="Int. J. Syst. Evol. Microbiol.">
        <title>Complete genome sequence of Corynebacterium casei LMG S-19264T (=DSM 44701T), isolated from a smear-ripened cheese.</title>
        <authorList>
            <consortium name="US DOE Joint Genome Institute (JGI-PGF)"/>
            <person name="Walter F."/>
            <person name="Albersmeier A."/>
            <person name="Kalinowski J."/>
            <person name="Ruckert C."/>
        </authorList>
    </citation>
    <scope>NUCLEOTIDE SEQUENCE</scope>
    <source>
        <strain evidence="2">CGMCC 1.15179</strain>
    </source>
</reference>
<dbReference type="InterPro" id="IPR023214">
    <property type="entry name" value="HAD_sf"/>
</dbReference>
<dbReference type="SUPFAM" id="SSF56784">
    <property type="entry name" value="HAD-like"/>
    <property type="match status" value="1"/>
</dbReference>
<organism evidence="2 3">
    <name type="scientific">Marinithermofilum abyssi</name>
    <dbReference type="NCBI Taxonomy" id="1571185"/>
    <lineage>
        <taxon>Bacteria</taxon>
        <taxon>Bacillati</taxon>
        <taxon>Bacillota</taxon>
        <taxon>Bacilli</taxon>
        <taxon>Bacillales</taxon>
        <taxon>Thermoactinomycetaceae</taxon>
        <taxon>Marinithermofilum</taxon>
    </lineage>
</organism>
<evidence type="ECO:0000256" key="1">
    <source>
        <dbReference type="ARBA" id="ARBA00022801"/>
    </source>
</evidence>
<dbReference type="PANTHER" id="PTHR43316:SF3">
    <property type="entry name" value="HALOACID DEHALOGENASE, TYPE II (AFU_ORTHOLOGUE AFUA_2G07750)-RELATED"/>
    <property type="match status" value="1"/>
</dbReference>
<dbReference type="PRINTS" id="PR00413">
    <property type="entry name" value="HADHALOGNASE"/>
</dbReference>
<dbReference type="InterPro" id="IPR006439">
    <property type="entry name" value="HAD-SF_hydro_IA"/>
</dbReference>
<evidence type="ECO:0000313" key="3">
    <source>
        <dbReference type="Proteomes" id="UP000625210"/>
    </source>
</evidence>
<dbReference type="InterPro" id="IPR051540">
    <property type="entry name" value="S-2-haloacid_dehalogenase"/>
</dbReference>
<dbReference type="Proteomes" id="UP000625210">
    <property type="component" value="Unassembled WGS sequence"/>
</dbReference>
<keyword evidence="1 2" id="KW-0378">Hydrolase</keyword>
<name>A0A8J2VCI1_9BACL</name>
<dbReference type="NCBIfam" id="TIGR01549">
    <property type="entry name" value="HAD-SF-IA-v1"/>
    <property type="match status" value="1"/>
</dbReference>
<dbReference type="GO" id="GO:0016787">
    <property type="term" value="F:hydrolase activity"/>
    <property type="evidence" value="ECO:0007669"/>
    <property type="project" value="UniProtKB-KW"/>
</dbReference>
<dbReference type="InterPro" id="IPR036412">
    <property type="entry name" value="HAD-like_sf"/>
</dbReference>
<gene>
    <name evidence="2" type="ORF">GCM10011571_30380</name>
</gene>
<accession>A0A8J2VCI1</accession>
<dbReference type="Pfam" id="PF00702">
    <property type="entry name" value="Hydrolase"/>
    <property type="match status" value="1"/>
</dbReference>
<dbReference type="AlphaFoldDB" id="A0A8J2VCI1"/>
<reference evidence="2" key="2">
    <citation type="submission" date="2020-09" db="EMBL/GenBank/DDBJ databases">
        <authorList>
            <person name="Sun Q."/>
            <person name="Zhou Y."/>
        </authorList>
    </citation>
    <scope>NUCLEOTIDE SEQUENCE</scope>
    <source>
        <strain evidence="2">CGMCC 1.15179</strain>
    </source>
</reference>